<keyword evidence="2" id="KW-1185">Reference proteome</keyword>
<accession>A0A6J4BJP3</accession>
<protein>
    <submittedName>
        <fullName evidence="1">Uncharacterized protein</fullName>
    </submittedName>
</protein>
<evidence type="ECO:0000313" key="2">
    <source>
        <dbReference type="Proteomes" id="UP000887920"/>
    </source>
</evidence>
<dbReference type="EMBL" id="LC519849">
    <property type="protein sequence ID" value="BBU94047.1"/>
    <property type="molecule type" value="Genomic_RNA"/>
</dbReference>
<sequence>MSSLSYKLAPDKSGLDVLEHLLINKGTVSRGVHHTLDCGGDGDLHFGPQGILRGDSFIVDAYLFYRYDDGHDLAYVMCFSGKGAISIITNRAFDGAQRLLSAGFAGEIRDFAEEVTTYREDHPYNGSFKFREFSSELIGKLLKAKKFE</sequence>
<reference evidence="1" key="1">
    <citation type="journal article" date="2020" name="MBio">
        <title>Hadaka Virus 1: a Capsidless Eleven-Segmented Positive-Sense Single-Stranded RNA Virus from a Phytopathogenic Fungus, Fusarium oxysporum.</title>
        <authorList>
            <person name="Sato Y."/>
            <person name="Shamsi W."/>
            <person name="Jamal A."/>
            <person name="Bhatti M.F."/>
            <person name="Kondo H."/>
            <person name="Suzuki N."/>
        </authorList>
    </citation>
    <scope>NUCLEOTIDE SEQUENCE</scope>
    <source>
        <strain evidence="1">7n</strain>
    </source>
</reference>
<dbReference type="KEGG" id="vg:80557510"/>
<dbReference type="RefSeq" id="YP_010840275.1">
    <property type="nucleotide sequence ID" value="NC_078569.1"/>
</dbReference>
<evidence type="ECO:0000313" key="1">
    <source>
        <dbReference type="EMBL" id="BBU94047.1"/>
    </source>
</evidence>
<dbReference type="Proteomes" id="UP000887920">
    <property type="component" value="Genome"/>
</dbReference>
<dbReference type="GeneID" id="80557510"/>
<proteinExistence type="predicted"/>
<name>A0A6J4BJP3_9VIRU</name>
<organism evidence="1">
    <name type="scientific">Hadaka virus 1</name>
    <dbReference type="NCBI Taxonomy" id="2703488"/>
    <lineage>
        <taxon>Viruses</taxon>
        <taxon>Riboviria</taxon>
        <taxon>Orthornavirae</taxon>
        <taxon>Pisuviricota</taxon>
        <taxon>Hadakaviridae</taxon>
        <taxon>Hadakavirus</taxon>
        <taxon>Hadakavirus nanga</taxon>
    </lineage>
</organism>